<dbReference type="InterPro" id="IPR038763">
    <property type="entry name" value="DHH_sf"/>
</dbReference>
<dbReference type="PANTHER" id="PTHR12112:SF39">
    <property type="entry name" value="EG:152A3.5 PROTEIN (FBGN0003116_PN PROTEIN)"/>
    <property type="match status" value="1"/>
</dbReference>
<dbReference type="InterPro" id="IPR004097">
    <property type="entry name" value="DHHA2"/>
</dbReference>
<dbReference type="GO" id="GO:0004309">
    <property type="term" value="F:exopolyphosphatase activity"/>
    <property type="evidence" value="ECO:0007669"/>
    <property type="project" value="TreeGrafter"/>
</dbReference>
<dbReference type="OrthoDB" id="374045at2759"/>
<dbReference type="PANTHER" id="PTHR12112">
    <property type="entry name" value="BNIP - RELATED"/>
    <property type="match status" value="1"/>
</dbReference>
<evidence type="ECO:0000256" key="3">
    <source>
        <dbReference type="ARBA" id="ARBA00022801"/>
    </source>
</evidence>
<dbReference type="Pfam" id="PF02833">
    <property type="entry name" value="DHHA2"/>
    <property type="match status" value="1"/>
</dbReference>
<evidence type="ECO:0000256" key="2">
    <source>
        <dbReference type="ARBA" id="ARBA00022723"/>
    </source>
</evidence>
<comment type="caution">
    <text evidence="6">The sequence shown here is derived from an EMBL/GenBank/DDBJ whole genome shotgun (WGS) entry which is preliminary data.</text>
</comment>
<keyword evidence="3" id="KW-0378">Hydrolase</keyword>
<keyword evidence="7" id="KW-1185">Reference proteome</keyword>
<dbReference type="Proteomes" id="UP000237271">
    <property type="component" value="Unassembled WGS sequence"/>
</dbReference>
<dbReference type="GO" id="GO:0005737">
    <property type="term" value="C:cytoplasm"/>
    <property type="evidence" value="ECO:0007669"/>
    <property type="project" value="InterPro"/>
</dbReference>
<gene>
    <name evidence="6" type="ORF">PHPALM_30662</name>
</gene>
<comment type="cofactor">
    <cofactor evidence="1">
        <name>Mn(2+)</name>
        <dbReference type="ChEBI" id="CHEBI:29035"/>
    </cofactor>
</comment>
<keyword evidence="2" id="KW-0479">Metal-binding</keyword>
<dbReference type="AlphaFoldDB" id="A0A2P4X4L0"/>
<name>A0A2P4X4L0_9STRA</name>
<sequence length="411" mass="46051">MLYRLNRQFIMSSASSIPWHVESSARRSSVALFNEFLRSTRSTLAQSPASVHVLMGNEAADADSIVSSLTYAFLHSQQHSETLHVPVLPIPRSELVLRCDVTALFQELGVDTDALVFVDEFPWTLKGNVKLTLMDHNALNNKKIPQTNTLEVVEIVDHHSDLGQHLDAKREVAFADGNALVASTCTLVAERLKDVENHDVHKLLSTMLLGVIALDSINFDPSAKKVTPRDVKAAEKLEQTAFAKKEELFKWLQGEKFNPAHWGAFTLENCLQVDYKEFTFTTAANDEKKVGVSAVLIDIEAFVRKAQDAAALRNGLSTYCKQNELSFLVVMTMFMTADGQRHRQLMFFQEDGDDAKHCAEYFKNEGSLQVEQLHLPETHRDDHVVAFNQLNTGASRKQVAPLIQRALAVYE</sequence>
<dbReference type="Gene3D" id="3.90.1640.10">
    <property type="entry name" value="inorganic pyrophosphatase (n-terminal core)"/>
    <property type="match status" value="1"/>
</dbReference>
<dbReference type="InterPro" id="IPR038222">
    <property type="entry name" value="DHHA2_dom_sf"/>
</dbReference>
<proteinExistence type="predicted"/>
<dbReference type="SUPFAM" id="SSF64182">
    <property type="entry name" value="DHH phosphoesterases"/>
    <property type="match status" value="1"/>
</dbReference>
<reference evidence="6 7" key="1">
    <citation type="journal article" date="2017" name="Genome Biol. Evol.">
        <title>Phytophthora megakarya and P. palmivora, closely related causal agents of cacao black pod rot, underwent increases in genome sizes and gene numbers by different mechanisms.</title>
        <authorList>
            <person name="Ali S.S."/>
            <person name="Shao J."/>
            <person name="Lary D.J."/>
            <person name="Kronmiller B."/>
            <person name="Shen D."/>
            <person name="Strem M.D."/>
            <person name="Amoako-Attah I."/>
            <person name="Akrofi A.Y."/>
            <person name="Begoude B.A."/>
            <person name="Ten Hoopen G.M."/>
            <person name="Coulibaly K."/>
            <person name="Kebe B.I."/>
            <person name="Melnick R.L."/>
            <person name="Guiltinan M.J."/>
            <person name="Tyler B.M."/>
            <person name="Meinhardt L.W."/>
            <person name="Bailey B.A."/>
        </authorList>
    </citation>
    <scope>NUCLEOTIDE SEQUENCE [LARGE SCALE GENOMIC DNA]</scope>
    <source>
        <strain evidence="7">sbr112.9</strain>
    </source>
</reference>
<keyword evidence="4" id="KW-0464">Manganese</keyword>
<evidence type="ECO:0000313" key="6">
    <source>
        <dbReference type="EMBL" id="POM60485.1"/>
    </source>
</evidence>
<protein>
    <submittedName>
        <fullName evidence="6">PPX1-like protein</fullName>
    </submittedName>
</protein>
<evidence type="ECO:0000313" key="7">
    <source>
        <dbReference type="Proteomes" id="UP000237271"/>
    </source>
</evidence>
<feature type="domain" description="DHHA2" evidence="5">
    <location>
        <begin position="249"/>
        <end position="407"/>
    </location>
</feature>
<organism evidence="6 7">
    <name type="scientific">Phytophthora palmivora</name>
    <dbReference type="NCBI Taxonomy" id="4796"/>
    <lineage>
        <taxon>Eukaryota</taxon>
        <taxon>Sar</taxon>
        <taxon>Stramenopiles</taxon>
        <taxon>Oomycota</taxon>
        <taxon>Peronosporomycetes</taxon>
        <taxon>Peronosporales</taxon>
        <taxon>Peronosporaceae</taxon>
        <taxon>Phytophthora</taxon>
    </lineage>
</organism>
<dbReference type="GO" id="GO:0046872">
    <property type="term" value="F:metal ion binding"/>
    <property type="evidence" value="ECO:0007669"/>
    <property type="project" value="UniProtKB-KW"/>
</dbReference>
<dbReference type="Gene3D" id="3.10.310.20">
    <property type="entry name" value="DHHA2 domain"/>
    <property type="match status" value="1"/>
</dbReference>
<accession>A0A2P4X4L0</accession>
<dbReference type="Pfam" id="PF01368">
    <property type="entry name" value="DHH"/>
    <property type="match status" value="1"/>
</dbReference>
<evidence type="ECO:0000256" key="4">
    <source>
        <dbReference type="ARBA" id="ARBA00023211"/>
    </source>
</evidence>
<dbReference type="InterPro" id="IPR001667">
    <property type="entry name" value="DDH_dom"/>
</dbReference>
<dbReference type="SMART" id="SM01131">
    <property type="entry name" value="DHHA2"/>
    <property type="match status" value="1"/>
</dbReference>
<evidence type="ECO:0000256" key="1">
    <source>
        <dbReference type="ARBA" id="ARBA00001936"/>
    </source>
</evidence>
<evidence type="ECO:0000259" key="5">
    <source>
        <dbReference type="SMART" id="SM01131"/>
    </source>
</evidence>
<dbReference type="EMBL" id="NCKW01016863">
    <property type="protein sequence ID" value="POM60485.1"/>
    <property type="molecule type" value="Genomic_DNA"/>
</dbReference>